<keyword evidence="3" id="KW-1185">Reference proteome</keyword>
<reference evidence="2" key="1">
    <citation type="submission" date="2020-03" db="EMBL/GenBank/DDBJ databases">
        <title>A mixture of massive structural variations and highly conserved coding sequences in Ustilaginoidea virens genome.</title>
        <authorList>
            <person name="Zhang K."/>
            <person name="Zhao Z."/>
            <person name="Zhang Z."/>
            <person name="Li Y."/>
            <person name="Hsiang T."/>
            <person name="Sun W."/>
        </authorList>
    </citation>
    <scope>NUCLEOTIDE SEQUENCE</scope>
    <source>
        <strain evidence="2">UV-8b</strain>
    </source>
</reference>
<feature type="compositionally biased region" description="Basic residues" evidence="1">
    <location>
        <begin position="1"/>
        <end position="10"/>
    </location>
</feature>
<accession>A0A8E5HX22</accession>
<protein>
    <submittedName>
        <fullName evidence="2">Uncharacterized protein</fullName>
    </submittedName>
</protein>
<evidence type="ECO:0000256" key="1">
    <source>
        <dbReference type="SAM" id="MobiDB-lite"/>
    </source>
</evidence>
<dbReference type="AlphaFoldDB" id="A0A8E5HX22"/>
<proteinExistence type="predicted"/>
<organism evidence="2 3">
    <name type="scientific">Ustilaginoidea virens</name>
    <name type="common">Rice false smut fungus</name>
    <name type="synonym">Villosiclava virens</name>
    <dbReference type="NCBI Taxonomy" id="1159556"/>
    <lineage>
        <taxon>Eukaryota</taxon>
        <taxon>Fungi</taxon>
        <taxon>Dikarya</taxon>
        <taxon>Ascomycota</taxon>
        <taxon>Pezizomycotina</taxon>
        <taxon>Sordariomycetes</taxon>
        <taxon>Hypocreomycetidae</taxon>
        <taxon>Hypocreales</taxon>
        <taxon>Clavicipitaceae</taxon>
        <taxon>Ustilaginoidea</taxon>
    </lineage>
</organism>
<feature type="region of interest" description="Disordered" evidence="1">
    <location>
        <begin position="1"/>
        <end position="31"/>
    </location>
</feature>
<dbReference type="RefSeq" id="XP_043000725.1">
    <property type="nucleotide sequence ID" value="XM_043144790.1"/>
</dbReference>
<dbReference type="GeneID" id="66068070"/>
<name>A0A8E5HX22_USTVR</name>
<sequence>MHRGRPHCRARPCNACLASPHDPSSPPLSSVETGRLNLVEASNPQADDISPRHAAEYSAMIKLSSES</sequence>
<feature type="compositionally biased region" description="Low complexity" evidence="1">
    <location>
        <begin position="19"/>
        <end position="30"/>
    </location>
</feature>
<gene>
    <name evidence="2" type="ORF">UV8b_07293</name>
</gene>
<evidence type="ECO:0000313" key="3">
    <source>
        <dbReference type="Proteomes" id="UP000027002"/>
    </source>
</evidence>
<dbReference type="KEGG" id="uvi:66068070"/>
<dbReference type="EMBL" id="CP072758">
    <property type="protein sequence ID" value="QUC23052.1"/>
    <property type="molecule type" value="Genomic_DNA"/>
</dbReference>
<evidence type="ECO:0000313" key="2">
    <source>
        <dbReference type="EMBL" id="QUC23052.1"/>
    </source>
</evidence>
<dbReference type="Proteomes" id="UP000027002">
    <property type="component" value="Chromosome 6"/>
</dbReference>